<dbReference type="WBParaSite" id="MhA1_Contig1008.frz3.gene1">
    <property type="protein sequence ID" value="MhA1_Contig1008.frz3.gene1"/>
    <property type="gene ID" value="MhA1_Contig1008.frz3.gene1"/>
</dbReference>
<protein>
    <submittedName>
        <fullName evidence="2">Protein kinase domain-containing protein</fullName>
    </submittedName>
</protein>
<sequence length="159" mass="18172">MTMITEGSEIFSRHFYCFPHQKDFIDSKIIVLKDGIQVLYNKDFTVGGEGIGQIYHGYVRNIGKCTALKVVYNTAGETEVQVLKHFKSLPDPNEKHLIIEIQKKSVGNTDIMLIALELGDRTLEEYYDSLRCNTTLWDNRETVITKGTARALEQFHKGK</sequence>
<dbReference type="Gene3D" id="1.10.510.10">
    <property type="entry name" value="Transferase(Phosphotransferase) domain 1"/>
    <property type="match status" value="1"/>
</dbReference>
<organism evidence="1 2">
    <name type="scientific">Meloidogyne hapla</name>
    <name type="common">Root-knot nematode worm</name>
    <dbReference type="NCBI Taxonomy" id="6305"/>
    <lineage>
        <taxon>Eukaryota</taxon>
        <taxon>Metazoa</taxon>
        <taxon>Ecdysozoa</taxon>
        <taxon>Nematoda</taxon>
        <taxon>Chromadorea</taxon>
        <taxon>Rhabditida</taxon>
        <taxon>Tylenchina</taxon>
        <taxon>Tylenchomorpha</taxon>
        <taxon>Tylenchoidea</taxon>
        <taxon>Meloidogynidae</taxon>
        <taxon>Meloidogyninae</taxon>
        <taxon>Meloidogyne</taxon>
    </lineage>
</organism>
<accession>A0A1I8AX32</accession>
<evidence type="ECO:0000313" key="2">
    <source>
        <dbReference type="WBParaSite" id="MhA1_Contig1008.frz3.gene1"/>
    </source>
</evidence>
<keyword evidence="1" id="KW-1185">Reference proteome</keyword>
<evidence type="ECO:0000313" key="1">
    <source>
        <dbReference type="Proteomes" id="UP000095281"/>
    </source>
</evidence>
<dbReference type="Proteomes" id="UP000095281">
    <property type="component" value="Unplaced"/>
</dbReference>
<proteinExistence type="predicted"/>
<dbReference type="AlphaFoldDB" id="A0A1I8AX32"/>
<name>A0A1I8AX32_MELHA</name>
<reference evidence="2" key="1">
    <citation type="submission" date="2016-11" db="UniProtKB">
        <authorList>
            <consortium name="WormBaseParasite"/>
        </authorList>
    </citation>
    <scope>IDENTIFICATION</scope>
</reference>